<dbReference type="PROSITE" id="PS01173">
    <property type="entry name" value="LIPASE_GDXG_HIS"/>
    <property type="match status" value="1"/>
</dbReference>
<dbReference type="InterPro" id="IPR013094">
    <property type="entry name" value="AB_hydrolase_3"/>
</dbReference>
<dbReference type="GO" id="GO:0016787">
    <property type="term" value="F:hydrolase activity"/>
    <property type="evidence" value="ECO:0007669"/>
    <property type="project" value="UniProtKB-KW"/>
</dbReference>
<dbReference type="Proteomes" id="UP000321046">
    <property type="component" value="Unassembled WGS sequence"/>
</dbReference>
<dbReference type="InterPro" id="IPR029058">
    <property type="entry name" value="AB_hydrolase_fold"/>
</dbReference>
<evidence type="ECO:0000256" key="1">
    <source>
        <dbReference type="ARBA" id="ARBA00010515"/>
    </source>
</evidence>
<dbReference type="SUPFAM" id="SSF53474">
    <property type="entry name" value="alpha/beta-Hydrolases"/>
    <property type="match status" value="1"/>
</dbReference>
<dbReference type="OrthoDB" id="24847at2"/>
<comment type="caution">
    <text evidence="4">The sequence shown here is derived from an EMBL/GenBank/DDBJ whole genome shotgun (WGS) entry which is preliminary data.</text>
</comment>
<dbReference type="InterPro" id="IPR002168">
    <property type="entry name" value="Lipase_GDXG_HIS_AS"/>
</dbReference>
<evidence type="ECO:0000313" key="5">
    <source>
        <dbReference type="Proteomes" id="UP000321046"/>
    </source>
</evidence>
<evidence type="ECO:0000313" key="4">
    <source>
        <dbReference type="EMBL" id="TXD32367.1"/>
    </source>
</evidence>
<keyword evidence="2 4" id="KW-0378">Hydrolase</keyword>
<name>A0A5C6X7K7_9DELT</name>
<organism evidence="4 5">
    <name type="scientific">Lujinxingia vulgaris</name>
    <dbReference type="NCBI Taxonomy" id="2600176"/>
    <lineage>
        <taxon>Bacteria</taxon>
        <taxon>Deltaproteobacteria</taxon>
        <taxon>Bradymonadales</taxon>
        <taxon>Lujinxingiaceae</taxon>
        <taxon>Lujinxingia</taxon>
    </lineage>
</organism>
<dbReference type="Pfam" id="PF07859">
    <property type="entry name" value="Abhydrolase_3"/>
    <property type="match status" value="1"/>
</dbReference>
<gene>
    <name evidence="4" type="ORF">FRC96_17830</name>
</gene>
<reference evidence="4 5" key="1">
    <citation type="submission" date="2019-08" db="EMBL/GenBank/DDBJ databases">
        <title>Bradymonadales sp. TMQ2.</title>
        <authorList>
            <person name="Liang Q."/>
        </authorList>
    </citation>
    <scope>NUCLEOTIDE SEQUENCE [LARGE SCALE GENOMIC DNA]</scope>
    <source>
        <strain evidence="4 5">TMQ2</strain>
    </source>
</reference>
<dbReference type="AlphaFoldDB" id="A0A5C6X7K7"/>
<dbReference type="Gene3D" id="3.40.50.1820">
    <property type="entry name" value="alpha/beta hydrolase"/>
    <property type="match status" value="1"/>
</dbReference>
<accession>A0A5C6X7K7</accession>
<dbReference type="RefSeq" id="WP_146976472.1">
    <property type="nucleotide sequence ID" value="NZ_VOSL01000131.1"/>
</dbReference>
<evidence type="ECO:0000256" key="2">
    <source>
        <dbReference type="ARBA" id="ARBA00022801"/>
    </source>
</evidence>
<dbReference type="EMBL" id="VOSL01000131">
    <property type="protein sequence ID" value="TXD32367.1"/>
    <property type="molecule type" value="Genomic_DNA"/>
</dbReference>
<protein>
    <submittedName>
        <fullName evidence="4">Alpha/beta hydrolase</fullName>
    </submittedName>
</protein>
<dbReference type="PANTHER" id="PTHR48081">
    <property type="entry name" value="AB HYDROLASE SUPERFAMILY PROTEIN C4A8.06C"/>
    <property type="match status" value="1"/>
</dbReference>
<dbReference type="InterPro" id="IPR050300">
    <property type="entry name" value="GDXG_lipolytic_enzyme"/>
</dbReference>
<comment type="similarity">
    <text evidence="1">Belongs to the 'GDXG' lipolytic enzyme family.</text>
</comment>
<feature type="domain" description="Alpha/beta hydrolase fold-3" evidence="3">
    <location>
        <begin position="77"/>
        <end position="303"/>
    </location>
</feature>
<sequence length="333" mass="36893">MAPASPGLAGELLRRAAGPAIASMFEGLAALGALHPDARPEAHGVERLRDIPYRDSGLNAHLLDIYRPVDVRDAPVLFYVHGGGFRILSKDTHWVMGLAFARAGFVVVNINYRLAPAHPFPAALVDASRALCWTQDHIGEFGGDPSRQVIAGESAGANLACALTCATSLRGEPGWLREIFERQIRPTATIAACGILQVSDPDRFRRRKKLPGWLYDRIEEVSRAYLGASSYADRRSERWANPLTLIESLESPEALERPLPPFFTPVGTRDPILDDTRRLARALRRLNTPVVERYYPGEVHAFHAFVWREQARRCWDDTFAFLQQHGPAISSAG</sequence>
<proteinExistence type="inferred from homology"/>
<evidence type="ECO:0000259" key="3">
    <source>
        <dbReference type="Pfam" id="PF07859"/>
    </source>
</evidence>